<sequence>MVWDELGCRRTQLLAMAHSSDPSRRDAAPGTQRSGTATHHLLRKQQQRRGIRSSSPMGRVILINSPVDGGDDSEDIHTVTVDKSEDGRLGFSVRGGSEHGLSIFVSKVEDNSSAGKQYIQTTIYLCYTFSLHMTGVT</sequence>
<dbReference type="Proteomes" id="UP000193380">
    <property type="component" value="Chromosome 16"/>
</dbReference>
<dbReference type="GO" id="GO:0032426">
    <property type="term" value="C:stereocilium tip"/>
    <property type="evidence" value="ECO:0007669"/>
    <property type="project" value="TreeGrafter"/>
</dbReference>
<organism evidence="6 7">
    <name type="scientific">Oncorhynchus mykiss</name>
    <name type="common">Rainbow trout</name>
    <name type="synonym">Salmo gairdneri</name>
    <dbReference type="NCBI Taxonomy" id="8022"/>
    <lineage>
        <taxon>Eukaryota</taxon>
        <taxon>Metazoa</taxon>
        <taxon>Chordata</taxon>
        <taxon>Craniata</taxon>
        <taxon>Vertebrata</taxon>
        <taxon>Euteleostomi</taxon>
        <taxon>Actinopterygii</taxon>
        <taxon>Neopterygii</taxon>
        <taxon>Teleostei</taxon>
        <taxon>Protacanthopterygii</taxon>
        <taxon>Salmoniformes</taxon>
        <taxon>Salmonidae</taxon>
        <taxon>Salmoninae</taxon>
        <taxon>Oncorhynchus</taxon>
    </lineage>
</organism>
<dbReference type="AlphaFoldDB" id="A0A060WR26"/>
<dbReference type="EMBL" id="FR904676">
    <property type="protein sequence ID" value="CDQ69601.1"/>
    <property type="molecule type" value="Genomic_DNA"/>
</dbReference>
<dbReference type="InterPro" id="IPR036034">
    <property type="entry name" value="PDZ_sf"/>
</dbReference>
<evidence type="ECO:0000313" key="6">
    <source>
        <dbReference type="EMBL" id="CDQ69601.1"/>
    </source>
</evidence>
<dbReference type="GO" id="GO:0005929">
    <property type="term" value="C:cilium"/>
    <property type="evidence" value="ECO:0007669"/>
    <property type="project" value="TreeGrafter"/>
</dbReference>
<accession>A0A060WR26</accession>
<dbReference type="GO" id="GO:0007605">
    <property type="term" value="P:sensory perception of sound"/>
    <property type="evidence" value="ECO:0007669"/>
    <property type="project" value="TreeGrafter"/>
</dbReference>
<dbReference type="PANTHER" id="PTHR23116">
    <property type="entry name" value="PDZ DOMAIN CONTAINING WHIRLIN AND HARMONIN-RELATED"/>
    <property type="match status" value="1"/>
</dbReference>
<gene>
    <name evidence="6" type="ORF">GSONMT00002127001</name>
</gene>
<dbReference type="GO" id="GO:0002142">
    <property type="term" value="C:stereocilia ankle link complex"/>
    <property type="evidence" value="ECO:0007669"/>
    <property type="project" value="TreeGrafter"/>
</dbReference>
<evidence type="ECO:0000256" key="2">
    <source>
        <dbReference type="ARBA" id="ARBA00022737"/>
    </source>
</evidence>
<evidence type="ECO:0000256" key="1">
    <source>
        <dbReference type="ARBA" id="ARBA00004316"/>
    </source>
</evidence>
<reference evidence="6 7" key="1">
    <citation type="journal article" date="2014" name="Nat. Commun.">
        <title>The rainbow trout genome provides novel insights into evolution after whole-genome duplication in vertebrates.</title>
        <authorList>
            <person name="Berthelot C."/>
            <person name="Brunet F."/>
            <person name="Chalopin D."/>
            <person name="Juanchich A."/>
            <person name="Bernard M."/>
            <person name="Noel B."/>
            <person name="Bento P."/>
            <person name="Da Silva C."/>
            <person name="Labadie K."/>
            <person name="Alberti A."/>
            <person name="Aury J.M."/>
            <person name="Louis A."/>
            <person name="Dehais P."/>
            <person name="Bardou P."/>
            <person name="Montfort J."/>
            <person name="Klopp C."/>
            <person name="Cabau C."/>
            <person name="Gaspin C."/>
            <person name="Thorgaard G.H."/>
            <person name="Boussaha M."/>
            <person name="Quillet E."/>
            <person name="Guyomard R."/>
            <person name="Galiana D."/>
            <person name="Bobe J."/>
            <person name="Volff J.N."/>
            <person name="Genet C."/>
            <person name="Wincker P."/>
            <person name="Jaillon O."/>
            <person name="Roest Crollius H."/>
            <person name="Guiguen Y."/>
        </authorList>
    </citation>
    <scope>NUCLEOTIDE SEQUENCE [LARGE SCALE GENOMIC DNA]</scope>
</reference>
<protein>
    <recommendedName>
        <fullName evidence="5">PDZ domain-containing protein</fullName>
    </recommendedName>
</protein>
<feature type="compositionally biased region" description="Basic residues" evidence="4">
    <location>
        <begin position="40"/>
        <end position="51"/>
    </location>
</feature>
<dbReference type="SUPFAM" id="SSF50156">
    <property type="entry name" value="PDZ domain-like"/>
    <property type="match status" value="1"/>
</dbReference>
<dbReference type="PROSITE" id="PS50106">
    <property type="entry name" value="PDZ"/>
    <property type="match status" value="1"/>
</dbReference>
<dbReference type="GO" id="GO:0005886">
    <property type="term" value="C:plasma membrane"/>
    <property type="evidence" value="ECO:0007669"/>
    <property type="project" value="TreeGrafter"/>
</dbReference>
<dbReference type="InterPro" id="IPR051844">
    <property type="entry name" value="USH2_Complex_Protein"/>
</dbReference>
<name>A0A060WR26_ONCMY</name>
<keyword evidence="2" id="KW-0677">Repeat</keyword>
<dbReference type="PaxDb" id="8022-A0A060WR26"/>
<comment type="subcellular location">
    <subcellularLocation>
        <location evidence="1">Cell projection</location>
    </subcellularLocation>
</comment>
<dbReference type="GO" id="GO:0060088">
    <property type="term" value="P:auditory receptor cell stereocilium organization"/>
    <property type="evidence" value="ECO:0007669"/>
    <property type="project" value="TreeGrafter"/>
</dbReference>
<evidence type="ECO:0000256" key="3">
    <source>
        <dbReference type="ARBA" id="ARBA00023273"/>
    </source>
</evidence>
<evidence type="ECO:0000259" key="5">
    <source>
        <dbReference type="PROSITE" id="PS50106"/>
    </source>
</evidence>
<evidence type="ECO:0000313" key="7">
    <source>
        <dbReference type="Proteomes" id="UP000193380"/>
    </source>
</evidence>
<dbReference type="PANTHER" id="PTHR23116:SF29">
    <property type="entry name" value="PDZ DOMAIN-CONTAINING PROTEIN 7"/>
    <property type="match status" value="1"/>
</dbReference>
<dbReference type="Gene3D" id="2.30.42.10">
    <property type="match status" value="1"/>
</dbReference>
<feature type="domain" description="PDZ" evidence="5">
    <location>
        <begin position="78"/>
        <end position="116"/>
    </location>
</feature>
<proteinExistence type="predicted"/>
<dbReference type="InterPro" id="IPR001478">
    <property type="entry name" value="PDZ"/>
</dbReference>
<keyword evidence="3" id="KW-0966">Cell projection</keyword>
<dbReference type="STRING" id="8022.A0A060WR26"/>
<evidence type="ECO:0000256" key="4">
    <source>
        <dbReference type="SAM" id="MobiDB-lite"/>
    </source>
</evidence>
<feature type="region of interest" description="Disordered" evidence="4">
    <location>
        <begin position="16"/>
        <end position="75"/>
    </location>
</feature>